<comment type="caution">
    <text evidence="1">The sequence shown here is derived from an EMBL/GenBank/DDBJ whole genome shotgun (WGS) entry which is preliminary data.</text>
</comment>
<gene>
    <name evidence="1" type="primary">g142</name>
    <name evidence="1" type="ORF">NpPPO83_00000142</name>
</gene>
<accession>A0ACB5RYU4</accession>
<keyword evidence="2" id="KW-1185">Reference proteome</keyword>
<sequence length="560" mass="59907">MESNASRDLSNNSSHVVDIELAESKVGKEILESPGSPRSSTDESSPPPRDVHGVKWALVVISLISVTFLWGLDGTIVADIQATFVREFNSIEKLPWNSVAFFLGAGATVLSWGQVYGQFNAKYVFITCIVIFEAGSALCGGAPNIDALIAGRAICGVGGSGMYAGVLTILSLTTTEKERAFYVAVPGLTWGAGTVLGPVIGGAFAISDVGWRFGFYINLFIGALFAPVYLFLVPSKDPRPGDAFLHRVKDIDFLGLTLLAGSTTAFIMALCFGGLTYAWDSGRIITLFVVTGVTFALFIGQQLSGFGIRQKVFPFALMKNINVVIIFLNETCSATACFLPCYFIPLYFQYVLDESPLMAGVHLLPFICFMIGTVIFSGSLVSSNGKWLPWFFYGGAMVLIGGATMFTVDENTSSAKIYGYSIILGTGTGAYIQMPFNAAQEFVDPPMIPAAVGLITWAQLAAPAVTLSIANTVFLNRAKVSLGTILPPDAPTLNIVSGVGRDYLNTLDRDVRNDVIHAIVHSLAKSYILIITSGALTLLLSGLLLVTGRHHFGRKAQSKA</sequence>
<proteinExistence type="predicted"/>
<reference evidence="1" key="1">
    <citation type="submission" date="2024-09" db="EMBL/GenBank/DDBJ databases">
        <title>Draft Genome Sequences of Neofusicoccum parvum.</title>
        <authorList>
            <person name="Ashida A."/>
            <person name="Camagna M."/>
            <person name="Tanaka A."/>
            <person name="Takemoto D."/>
        </authorList>
    </citation>
    <scope>NUCLEOTIDE SEQUENCE</scope>
    <source>
        <strain evidence="1">PPO83</strain>
    </source>
</reference>
<organism evidence="1 2">
    <name type="scientific">Neofusicoccum parvum</name>
    <dbReference type="NCBI Taxonomy" id="310453"/>
    <lineage>
        <taxon>Eukaryota</taxon>
        <taxon>Fungi</taxon>
        <taxon>Dikarya</taxon>
        <taxon>Ascomycota</taxon>
        <taxon>Pezizomycotina</taxon>
        <taxon>Dothideomycetes</taxon>
        <taxon>Dothideomycetes incertae sedis</taxon>
        <taxon>Botryosphaeriales</taxon>
        <taxon>Botryosphaeriaceae</taxon>
        <taxon>Neofusicoccum</taxon>
    </lineage>
</organism>
<dbReference type="Proteomes" id="UP001165186">
    <property type="component" value="Unassembled WGS sequence"/>
</dbReference>
<evidence type="ECO:0000313" key="1">
    <source>
        <dbReference type="EMBL" id="GME25645.1"/>
    </source>
</evidence>
<dbReference type="EMBL" id="BSXG01000021">
    <property type="protein sequence ID" value="GME25645.1"/>
    <property type="molecule type" value="Genomic_DNA"/>
</dbReference>
<evidence type="ECO:0000313" key="2">
    <source>
        <dbReference type="Proteomes" id="UP001165186"/>
    </source>
</evidence>
<name>A0ACB5RYU4_9PEZI</name>
<protein>
    <submittedName>
        <fullName evidence="1">Uncharacterized protein</fullName>
    </submittedName>
</protein>